<comment type="caution">
    <text evidence="2">The sequence shown here is derived from an EMBL/GenBank/DDBJ whole genome shotgun (WGS) entry which is preliminary data.</text>
</comment>
<dbReference type="GeneID" id="98050037"/>
<reference evidence="2 3" key="1">
    <citation type="submission" date="2020-07" db="EMBL/GenBank/DDBJ databases">
        <title>Sequencing the genomes of 1000 actinobacteria strains.</title>
        <authorList>
            <person name="Klenk H.-P."/>
        </authorList>
    </citation>
    <scope>NUCLEOTIDE SEQUENCE [LARGE SCALE GENOMIC DNA]</scope>
    <source>
        <strain evidence="2 3">DSM 44749</strain>
    </source>
</reference>
<dbReference type="PANTHER" id="PTHR37315:SF1">
    <property type="entry name" value="UPF0311 PROTEIN BLR7842"/>
    <property type="match status" value="1"/>
</dbReference>
<evidence type="ECO:0000313" key="2">
    <source>
        <dbReference type="EMBL" id="NYF99912.1"/>
    </source>
</evidence>
<dbReference type="Proteomes" id="UP000549695">
    <property type="component" value="Unassembled WGS sequence"/>
</dbReference>
<dbReference type="PANTHER" id="PTHR37315">
    <property type="entry name" value="UPF0311 PROTEIN BLR7842"/>
    <property type="match status" value="1"/>
</dbReference>
<proteinExistence type="inferred from homology"/>
<keyword evidence="3" id="KW-1185">Reference proteome</keyword>
<evidence type="ECO:0000313" key="3">
    <source>
        <dbReference type="Proteomes" id="UP000549695"/>
    </source>
</evidence>
<dbReference type="InterPro" id="IPR020915">
    <property type="entry name" value="UPF0311"/>
</dbReference>
<dbReference type="Pfam" id="PF11578">
    <property type="entry name" value="DUF3237"/>
    <property type="match status" value="1"/>
</dbReference>
<accession>A0A852VSP2</accession>
<gene>
    <name evidence="2" type="ORF">HDA37_000198</name>
</gene>
<evidence type="ECO:0000256" key="1">
    <source>
        <dbReference type="HAMAP-Rule" id="MF_00775"/>
    </source>
</evidence>
<dbReference type="EMBL" id="JACCCZ010000001">
    <property type="protein sequence ID" value="NYF99912.1"/>
    <property type="molecule type" value="Genomic_DNA"/>
</dbReference>
<name>A0A852VSP2_PSEA5</name>
<comment type="similarity">
    <text evidence="1">Belongs to the UPF0311 family.</text>
</comment>
<dbReference type="RefSeq" id="WP_073574920.1">
    <property type="nucleotide sequence ID" value="NZ_BAAAJZ010000011.1"/>
</dbReference>
<dbReference type="AlphaFoldDB" id="A0A852VSP2"/>
<dbReference type="Gene3D" id="2.40.160.20">
    <property type="match status" value="1"/>
</dbReference>
<dbReference type="HAMAP" id="MF_00775">
    <property type="entry name" value="UPF0311"/>
    <property type="match status" value="1"/>
</dbReference>
<protein>
    <recommendedName>
        <fullName evidence="1">UPF0311 protein HDA37_000198</fullName>
    </recommendedName>
</protein>
<organism evidence="2 3">
    <name type="scientific">Pseudonocardia alni</name>
    <name type="common">Amycolata alni</name>
    <dbReference type="NCBI Taxonomy" id="33907"/>
    <lineage>
        <taxon>Bacteria</taxon>
        <taxon>Bacillati</taxon>
        <taxon>Actinomycetota</taxon>
        <taxon>Actinomycetes</taxon>
        <taxon>Pseudonocardiales</taxon>
        <taxon>Pseudonocardiaceae</taxon>
        <taxon>Pseudonocardia</taxon>
    </lineage>
</organism>
<sequence length="164" mass="17158">MSTPGPAPAVPGLTPVARVHVLLDPPLEVGRTPFGREREIPIVGGTVSGPGRDGEGLHGEVLRGGADRQRVLDDGTAVIDTRYTVALRSGHLLQLATAGYRTGPAPVLDALLAGEPVDPARYYFRVVVDARTADPDLAWLNTAVLVGSAVRTADAVAYDAYLVT</sequence>